<comment type="caution">
    <text evidence="3">The sequence shown here is derived from an EMBL/GenBank/DDBJ whole genome shotgun (WGS) entry which is preliminary data.</text>
</comment>
<protein>
    <recommendedName>
        <fullName evidence="5">DUF4388 domain-containing protein</fullName>
    </recommendedName>
</protein>
<feature type="domain" description="PatA-like N-terminal" evidence="1">
    <location>
        <begin position="5"/>
        <end position="74"/>
    </location>
</feature>
<dbReference type="Pfam" id="PF14332">
    <property type="entry name" value="DUF4388"/>
    <property type="match status" value="1"/>
</dbReference>
<evidence type="ECO:0000313" key="4">
    <source>
        <dbReference type="Proteomes" id="UP000569951"/>
    </source>
</evidence>
<dbReference type="InterPro" id="IPR058395">
    <property type="entry name" value="DUF8082"/>
</dbReference>
<accession>A0A841HXD4</accession>
<sequence length="244" mass="26027">MTTLTGDFNPTSLPGLLRYLASSHSSGLLTLRGNAFEGLLGFQSGQPFFAQAGQVIGKPAVRACLRVPGGRFEMGDLPGGLTPNLIEPLEVLLAPAYGPSSIPQLVGAIPAQTELKLQQWRVVPLIDGTRRVADIAASLGTPPETVIEVLERLEDLGLLREAPRTGSNEPLSEEIIHLLTSAARQIMGPIGDVIVEECLEDLEASGTVSLGRLSELIERVTAEIPQEHRAAFGQKLRQSGLRSV</sequence>
<dbReference type="InterPro" id="IPR036388">
    <property type="entry name" value="WH-like_DNA-bd_sf"/>
</dbReference>
<organism evidence="3 4">
    <name type="scientific">Deinobacterium chartae</name>
    <dbReference type="NCBI Taxonomy" id="521158"/>
    <lineage>
        <taxon>Bacteria</taxon>
        <taxon>Thermotogati</taxon>
        <taxon>Deinococcota</taxon>
        <taxon>Deinococci</taxon>
        <taxon>Deinococcales</taxon>
        <taxon>Deinococcaceae</taxon>
        <taxon>Deinobacterium</taxon>
    </lineage>
</organism>
<dbReference type="Proteomes" id="UP000569951">
    <property type="component" value="Unassembled WGS sequence"/>
</dbReference>
<name>A0A841HXD4_9DEIO</name>
<dbReference type="SUPFAM" id="SSF46785">
    <property type="entry name" value="Winged helix' DNA-binding domain"/>
    <property type="match status" value="1"/>
</dbReference>
<dbReference type="InterPro" id="IPR036390">
    <property type="entry name" value="WH_DNA-bd_sf"/>
</dbReference>
<dbReference type="Pfam" id="PF26309">
    <property type="entry name" value="DUF8082"/>
    <property type="match status" value="1"/>
</dbReference>
<evidence type="ECO:0000259" key="1">
    <source>
        <dbReference type="Pfam" id="PF14332"/>
    </source>
</evidence>
<proteinExistence type="predicted"/>
<keyword evidence="4" id="KW-1185">Reference proteome</keyword>
<evidence type="ECO:0000313" key="3">
    <source>
        <dbReference type="EMBL" id="MBB6097513.1"/>
    </source>
</evidence>
<dbReference type="RefSeq" id="WP_183985034.1">
    <property type="nucleotide sequence ID" value="NZ_JACHHG010000003.1"/>
</dbReference>
<evidence type="ECO:0000259" key="2">
    <source>
        <dbReference type="Pfam" id="PF26309"/>
    </source>
</evidence>
<dbReference type="AlphaFoldDB" id="A0A841HXD4"/>
<gene>
    <name evidence="3" type="ORF">HNR42_000930</name>
</gene>
<dbReference type="InterPro" id="IPR025497">
    <property type="entry name" value="PatA-like_N"/>
</dbReference>
<dbReference type="Gene3D" id="1.10.10.10">
    <property type="entry name" value="Winged helix-like DNA-binding domain superfamily/Winged helix DNA-binding domain"/>
    <property type="match status" value="1"/>
</dbReference>
<feature type="domain" description="DUF8082" evidence="2">
    <location>
        <begin position="175"/>
        <end position="239"/>
    </location>
</feature>
<evidence type="ECO:0008006" key="5">
    <source>
        <dbReference type="Google" id="ProtNLM"/>
    </source>
</evidence>
<dbReference type="EMBL" id="JACHHG010000003">
    <property type="protein sequence ID" value="MBB6097513.1"/>
    <property type="molecule type" value="Genomic_DNA"/>
</dbReference>
<reference evidence="3 4" key="1">
    <citation type="submission" date="2020-08" db="EMBL/GenBank/DDBJ databases">
        <title>Genomic Encyclopedia of Type Strains, Phase IV (KMG-IV): sequencing the most valuable type-strain genomes for metagenomic binning, comparative biology and taxonomic classification.</title>
        <authorList>
            <person name="Goeker M."/>
        </authorList>
    </citation>
    <scope>NUCLEOTIDE SEQUENCE [LARGE SCALE GENOMIC DNA]</scope>
    <source>
        <strain evidence="3 4">DSM 21458</strain>
    </source>
</reference>